<dbReference type="InterPro" id="IPR051165">
    <property type="entry name" value="Multifunctional_ANK_Repeat"/>
</dbReference>
<dbReference type="Pfam" id="PF00531">
    <property type="entry name" value="Death"/>
    <property type="match status" value="1"/>
</dbReference>
<name>A0A8C5EY46_9SAUR</name>
<evidence type="ECO:0000256" key="2">
    <source>
        <dbReference type="ARBA" id="ARBA00004496"/>
    </source>
</evidence>
<reference evidence="11" key="1">
    <citation type="submission" date="2019-06" db="EMBL/GenBank/DDBJ databases">
        <title>G10K-VGP Goodes thornscrub tortoise genome, primary haplotype.</title>
        <authorList>
            <person name="Murphy B."/>
            <person name="Edwards T."/>
            <person name="Rhie A."/>
            <person name="Koren S."/>
            <person name="Phillippy A."/>
            <person name="Fedrigo O."/>
            <person name="Haase B."/>
            <person name="Mountcastle J."/>
            <person name="Lewin H."/>
            <person name="Damas J."/>
            <person name="Howe K."/>
            <person name="Formenti G."/>
            <person name="Myers G."/>
            <person name="Durbin R."/>
            <person name="Jarvis E.D."/>
        </authorList>
    </citation>
    <scope>NUCLEOTIDE SEQUENCE [LARGE SCALE GENOMIC DNA]</scope>
</reference>
<evidence type="ECO:0008006" key="13">
    <source>
        <dbReference type="Google" id="ProtNLM"/>
    </source>
</evidence>
<keyword evidence="7" id="KW-0472">Membrane</keyword>
<protein>
    <recommendedName>
        <fullName evidence="13">Ankyrin-3</fullName>
    </recommendedName>
</protein>
<dbReference type="FunFam" id="2.60.220.30:FF:000002">
    <property type="entry name" value="Ankyrin-3 isoform 2"/>
    <property type="match status" value="1"/>
</dbReference>
<keyword evidence="6" id="KW-0040">ANK repeat</keyword>
<organism evidence="11 12">
    <name type="scientific">Gopherus evgoodei</name>
    <name type="common">Goodes thornscrub tortoise</name>
    <dbReference type="NCBI Taxonomy" id="1825980"/>
    <lineage>
        <taxon>Eukaryota</taxon>
        <taxon>Metazoa</taxon>
        <taxon>Chordata</taxon>
        <taxon>Craniata</taxon>
        <taxon>Vertebrata</taxon>
        <taxon>Euteleostomi</taxon>
        <taxon>Archelosauria</taxon>
        <taxon>Testudinata</taxon>
        <taxon>Testudines</taxon>
        <taxon>Cryptodira</taxon>
        <taxon>Durocryptodira</taxon>
        <taxon>Testudinoidea</taxon>
        <taxon>Testudinidae</taxon>
        <taxon>Gopherus</taxon>
    </lineage>
</organism>
<dbReference type="PROSITE" id="PS51145">
    <property type="entry name" value="ZU5"/>
    <property type="match status" value="2"/>
</dbReference>
<dbReference type="Proteomes" id="UP000694390">
    <property type="component" value="Chromosome 7"/>
</dbReference>
<dbReference type="Gene3D" id="2.60.220.30">
    <property type="match status" value="2"/>
</dbReference>
<evidence type="ECO:0000256" key="1">
    <source>
        <dbReference type="ARBA" id="ARBA00004370"/>
    </source>
</evidence>
<accession>A0A8C5EY46</accession>
<reference evidence="11" key="3">
    <citation type="submission" date="2025-09" db="UniProtKB">
        <authorList>
            <consortium name="Ensembl"/>
        </authorList>
    </citation>
    <scope>IDENTIFICATION</scope>
</reference>
<dbReference type="Gene3D" id="2.60.40.2660">
    <property type="match status" value="1"/>
</dbReference>
<evidence type="ECO:0000259" key="9">
    <source>
        <dbReference type="PROSITE" id="PS50017"/>
    </source>
</evidence>
<evidence type="ECO:0000256" key="8">
    <source>
        <dbReference type="SAM" id="MobiDB-lite"/>
    </source>
</evidence>
<evidence type="ECO:0000313" key="12">
    <source>
        <dbReference type="Proteomes" id="UP000694390"/>
    </source>
</evidence>
<dbReference type="PANTHER" id="PTHR24123">
    <property type="entry name" value="ANKYRIN REPEAT-CONTAINING"/>
    <property type="match status" value="1"/>
</dbReference>
<dbReference type="SMART" id="SM00218">
    <property type="entry name" value="ZU5"/>
    <property type="match status" value="1"/>
</dbReference>
<dbReference type="InterPro" id="IPR000906">
    <property type="entry name" value="ZU5_dom"/>
</dbReference>
<keyword evidence="4" id="KW-0597">Phosphoprotein</keyword>
<dbReference type="GO" id="GO:0016020">
    <property type="term" value="C:membrane"/>
    <property type="evidence" value="ECO:0007669"/>
    <property type="project" value="UniProtKB-SubCell"/>
</dbReference>
<dbReference type="Pfam" id="PF00791">
    <property type="entry name" value="ZU5"/>
    <property type="match status" value="1"/>
</dbReference>
<comment type="subcellular location">
    <subcellularLocation>
        <location evidence="2">Cytoplasm</location>
    </subcellularLocation>
    <subcellularLocation>
        <location evidence="1">Membrane</location>
    </subcellularLocation>
</comment>
<evidence type="ECO:0000256" key="6">
    <source>
        <dbReference type="ARBA" id="ARBA00023043"/>
    </source>
</evidence>
<evidence type="ECO:0000313" key="11">
    <source>
        <dbReference type="Ensembl" id="ENSGEVP00005021917.1"/>
    </source>
</evidence>
<evidence type="ECO:0000259" key="10">
    <source>
        <dbReference type="PROSITE" id="PS51145"/>
    </source>
</evidence>
<proteinExistence type="predicted"/>
<evidence type="ECO:0000256" key="4">
    <source>
        <dbReference type="ARBA" id="ARBA00022553"/>
    </source>
</evidence>
<feature type="region of interest" description="Disordered" evidence="8">
    <location>
        <begin position="812"/>
        <end position="988"/>
    </location>
</feature>
<dbReference type="Gene3D" id="1.10.533.10">
    <property type="entry name" value="Death Domain, Fas"/>
    <property type="match status" value="1"/>
</dbReference>
<evidence type="ECO:0000256" key="3">
    <source>
        <dbReference type="ARBA" id="ARBA00022490"/>
    </source>
</evidence>
<dbReference type="InterPro" id="IPR011029">
    <property type="entry name" value="DEATH-like_dom_sf"/>
</dbReference>
<sequence length="988" mass="110202">MTGDTDKYLGPQDLKELGDDSLPAEGYMGFSLGAPSLRSFSSDRSYTLNRSSYARDSMMIEELLVPSKDPHLTFPREFDSDSLRHYSWAADTLDNVNLVSSPIHSGFLVSFMVDARGGSMRGSRHHGMRIIIPPRKCTAPTRITCRLVKRHKLATPPPMVEGEGLASRLVEMGPAGAQFLGPVIVEIPHFGSMRGKERELIVLRSENGETWKEHQYDSKHEDLNEILNGMDEELDSAEELEKKRICRIITKDFPQYFAVVSRIKQESNQIGPEGGVLSSTTVPRVQASFPEGALTKRIRVGLQAQPVPDEIVKKILGNKATFSPIVTVEPRRRKFHKPITMTIPVPPPSGEGVTNGYKGDTTPSLRLLCSITGGTSPAQWEDITGTTPLTFVNDCVSFTTNVSARFWLADCHQVLETVGLATQLYRELICVPYMAKFVIFAKMNDPVESNLRCFCMTDDKVDKTLEQQENFEEVARSKDIEVLEGKPIYVDCYGNLAPLTKGGQQLVFNFYAFKENRLPFSIKIRDTSQEPCGRLSFLKEPKTTKGLPQTAVCNLNITLPAHKKTEKTDRRQSFVSLALRKRYSYLTEPGMSPQSPCERTDIRMAIVADHLGLSWTELARELNFSVDEINQIRVENPNSLIAQSFMLLKKWVTRDGKNATTDALISVLTKINRIDIVTLLEGPIFDYGNISGTRSFADENNVFHDPIDGYPTIQVELETPTGLRFVPPTPFHQDDFFSDTSSIESPLRTPSRLSDALVTSQGNLDGTEAGPPVVIEEDTSLEDSKPDFSVPKERAPKDMSVAEQEMSSITGWQSEASSVHVEPPTPGRRISGELLDRLDDSPDQCRDSITSYLKGETGKVEANGSRTETTTEVKTKSYVQESMNKVGKQSDKETLKPKTRSSVHTEEQTLLTSYQKSLEETSKPTAEEPKTSVPVSMKKMSWKTPEDSKPRANIQEEAGAATSEQKQGEGYKVKTKREVRHVEKKSYS</sequence>
<dbReference type="FunFam" id="2.60.40.2660:FF:000001">
    <property type="entry name" value="Ankyrin-3 isoform 2"/>
    <property type="match status" value="1"/>
</dbReference>
<dbReference type="AlphaFoldDB" id="A0A8C5EY46"/>
<keyword evidence="3" id="KW-0963">Cytoplasm</keyword>
<dbReference type="FunFam" id="2.60.220.30:FF:000001">
    <property type="entry name" value="Ankyrin-3 isoform 2"/>
    <property type="match status" value="1"/>
</dbReference>
<dbReference type="PANTHER" id="PTHR24123:SF74">
    <property type="entry name" value="ANKYRIN 3"/>
    <property type="match status" value="1"/>
</dbReference>
<dbReference type="PROSITE" id="PS50017">
    <property type="entry name" value="DEATH_DOMAIN"/>
    <property type="match status" value="1"/>
</dbReference>
<keyword evidence="12" id="KW-1185">Reference proteome</keyword>
<dbReference type="Ensembl" id="ENSGEVT00005023028.1">
    <property type="protein sequence ID" value="ENSGEVP00005021917.1"/>
    <property type="gene ID" value="ENSGEVG00005014449.1"/>
</dbReference>
<dbReference type="FunFam" id="1.10.533.10:FF:000002">
    <property type="entry name" value="Ankyrin-3 isoform 2"/>
    <property type="match status" value="1"/>
</dbReference>
<dbReference type="InterPro" id="IPR040745">
    <property type="entry name" value="Ankyrin_UPA"/>
</dbReference>
<dbReference type="InterPro" id="IPR000488">
    <property type="entry name" value="Death_dom"/>
</dbReference>
<dbReference type="Pfam" id="PF17809">
    <property type="entry name" value="UPA_2"/>
    <property type="match status" value="1"/>
</dbReference>
<dbReference type="InterPro" id="IPR037971">
    <property type="entry name" value="Ank3_Death"/>
</dbReference>
<feature type="domain" description="Death" evidence="9">
    <location>
        <begin position="600"/>
        <end position="684"/>
    </location>
</feature>
<dbReference type="SMART" id="SM00005">
    <property type="entry name" value="DEATH"/>
    <property type="match status" value="1"/>
</dbReference>
<feature type="compositionally biased region" description="Basic and acidic residues" evidence="8">
    <location>
        <begin position="917"/>
        <end position="930"/>
    </location>
</feature>
<evidence type="ECO:0000256" key="7">
    <source>
        <dbReference type="ARBA" id="ARBA00023136"/>
    </source>
</evidence>
<dbReference type="GO" id="GO:0007165">
    <property type="term" value="P:signal transduction"/>
    <property type="evidence" value="ECO:0007669"/>
    <property type="project" value="InterPro"/>
</dbReference>
<keyword evidence="5" id="KW-0677">Repeat</keyword>
<feature type="compositionally biased region" description="Basic and acidic residues" evidence="8">
    <location>
        <begin position="830"/>
        <end position="846"/>
    </location>
</feature>
<feature type="domain" description="ZU5" evidence="10">
    <location>
        <begin position="107"/>
        <end position="262"/>
    </location>
</feature>
<reference evidence="11" key="2">
    <citation type="submission" date="2025-08" db="UniProtKB">
        <authorList>
            <consortium name="Ensembl"/>
        </authorList>
    </citation>
    <scope>IDENTIFICATION</scope>
</reference>
<evidence type="ECO:0000256" key="5">
    <source>
        <dbReference type="ARBA" id="ARBA00022737"/>
    </source>
</evidence>
<dbReference type="GO" id="GO:0005737">
    <property type="term" value="C:cytoplasm"/>
    <property type="evidence" value="ECO:0007669"/>
    <property type="project" value="UniProtKB-SubCell"/>
</dbReference>
<dbReference type="CDD" id="cd08803">
    <property type="entry name" value="Death_ank3"/>
    <property type="match status" value="1"/>
</dbReference>
<feature type="domain" description="ZU5" evidence="10">
    <location>
        <begin position="264"/>
        <end position="411"/>
    </location>
</feature>
<dbReference type="SUPFAM" id="SSF47986">
    <property type="entry name" value="DEATH domain"/>
    <property type="match status" value="1"/>
</dbReference>
<dbReference type="GeneTree" id="ENSGT00940000154939"/>